<accession>A0A3L5TUW5</accession>
<comment type="caution">
    <text evidence="3">The sequence shown here is derived from an EMBL/GenBank/DDBJ whole genome shotgun (WGS) entry which is preliminary data.</text>
</comment>
<feature type="region of interest" description="Disordered" evidence="1">
    <location>
        <begin position="232"/>
        <end position="277"/>
    </location>
</feature>
<evidence type="ECO:0000259" key="2">
    <source>
        <dbReference type="Pfam" id="PF13383"/>
    </source>
</evidence>
<dbReference type="Proteomes" id="UP000266721">
    <property type="component" value="Unassembled WGS sequence"/>
</dbReference>
<proteinExistence type="predicted"/>
<feature type="domain" description="Methyltransferase" evidence="2">
    <location>
        <begin position="43"/>
        <end position="167"/>
    </location>
</feature>
<evidence type="ECO:0000313" key="3">
    <source>
        <dbReference type="EMBL" id="OPL33337.1"/>
    </source>
</evidence>
<dbReference type="Pfam" id="PF13383">
    <property type="entry name" value="Methyltransf_22"/>
    <property type="match status" value="1"/>
</dbReference>
<dbReference type="EMBL" id="KV583529">
    <property type="protein sequence ID" value="OPL33337.1"/>
    <property type="molecule type" value="Genomic_DNA"/>
</dbReference>
<dbReference type="PANTHER" id="PTHR32026">
    <property type="entry name" value="METHYLTRANSFERASE-LIKE PROTEIN 24"/>
    <property type="match status" value="1"/>
</dbReference>
<evidence type="ECO:0000313" key="4">
    <source>
        <dbReference type="Proteomes" id="UP000266721"/>
    </source>
</evidence>
<sequence length="277" mass="32723">MQQIIADRGQLRIPKDMEIVKFTPEQRHELYVSMNRSDFRRGDHIWFHNLGISDKTSKKGTWNVSTLEDILHNWNHSFRRVDILKMDVEAMEWESFPNIIKTGALANVRQMLIEFHTVSASLKQLRTLRDIYSEGFRIFWYHRNPAAVNLRQGKFVQNTVCYEVYFVRENCEKWKILFQSFQISLVQTQVNNKRIQYEASFVHQYHIIQLKSGPKPKNSSALFMNDHSRVSNAFSKSKRSRSPGGREARMKFEKKSGQDFEFKKKDRKSNLAKKKAG</sequence>
<dbReference type="AlphaFoldDB" id="A0A3L5TUW5"/>
<reference evidence="3 4" key="1">
    <citation type="journal article" date="2016" name="PLoS ONE">
        <title>A First Insight into the Genome of the Filter-Feeder Mussel Mytilus galloprovincialis.</title>
        <authorList>
            <person name="Murgarella M."/>
            <person name="Puiu D."/>
            <person name="Novoa B."/>
            <person name="Figueras A."/>
            <person name="Posada D."/>
            <person name="Canchaya C."/>
        </authorList>
    </citation>
    <scope>NUCLEOTIDE SEQUENCE [LARGE SCALE GENOMIC DNA]</scope>
    <source>
        <tissue evidence="3">Muscle</tissue>
    </source>
</reference>
<evidence type="ECO:0000256" key="1">
    <source>
        <dbReference type="SAM" id="MobiDB-lite"/>
    </source>
</evidence>
<protein>
    <recommendedName>
        <fullName evidence="2">Methyltransferase domain-containing protein</fullName>
    </recommendedName>
</protein>
<name>A0A3L5TUW5_MYTGA</name>
<dbReference type="InterPro" id="IPR025714">
    <property type="entry name" value="Methyltranfer_dom"/>
</dbReference>
<dbReference type="InterPro" id="IPR026913">
    <property type="entry name" value="METTL24"/>
</dbReference>
<dbReference type="SUPFAM" id="SSF53335">
    <property type="entry name" value="S-adenosyl-L-methionine-dependent methyltransferases"/>
    <property type="match status" value="1"/>
</dbReference>
<feature type="compositionally biased region" description="Basic residues" evidence="1">
    <location>
        <begin position="265"/>
        <end position="277"/>
    </location>
</feature>
<feature type="non-terminal residue" evidence="3">
    <location>
        <position position="1"/>
    </location>
</feature>
<organism evidence="3 4">
    <name type="scientific">Mytilus galloprovincialis</name>
    <name type="common">Mediterranean mussel</name>
    <dbReference type="NCBI Taxonomy" id="29158"/>
    <lineage>
        <taxon>Eukaryota</taxon>
        <taxon>Metazoa</taxon>
        <taxon>Spiralia</taxon>
        <taxon>Lophotrochozoa</taxon>
        <taxon>Mollusca</taxon>
        <taxon>Bivalvia</taxon>
        <taxon>Autobranchia</taxon>
        <taxon>Pteriomorphia</taxon>
        <taxon>Mytilida</taxon>
        <taxon>Mytiloidea</taxon>
        <taxon>Mytilidae</taxon>
        <taxon>Mytilinae</taxon>
        <taxon>Mytilus</taxon>
    </lineage>
</organism>
<feature type="compositionally biased region" description="Basic and acidic residues" evidence="1">
    <location>
        <begin position="244"/>
        <end position="264"/>
    </location>
</feature>
<dbReference type="Gene3D" id="3.40.50.150">
    <property type="entry name" value="Vaccinia Virus protein VP39"/>
    <property type="match status" value="1"/>
</dbReference>
<dbReference type="InterPro" id="IPR029063">
    <property type="entry name" value="SAM-dependent_MTases_sf"/>
</dbReference>
<dbReference type="PANTHER" id="PTHR32026:SF10">
    <property type="entry name" value="METHYLTRANSFERASE-LIKE PROTEIN 24-RELATED"/>
    <property type="match status" value="1"/>
</dbReference>
<keyword evidence="4" id="KW-1185">Reference proteome</keyword>
<gene>
    <name evidence="3" type="ORF">AM593_08330</name>
</gene>